<accession>A0ABR4NTX0</accession>
<dbReference type="Pfam" id="PF00172">
    <property type="entry name" value="Zn_clus"/>
    <property type="match status" value="1"/>
</dbReference>
<gene>
    <name evidence="3" type="ORF">RNJ44_04059</name>
</gene>
<evidence type="ECO:0000313" key="4">
    <source>
        <dbReference type="Proteomes" id="UP001623330"/>
    </source>
</evidence>
<dbReference type="PROSITE" id="PS00463">
    <property type="entry name" value="ZN2_CY6_FUNGAL_1"/>
    <property type="match status" value="1"/>
</dbReference>
<dbReference type="SMART" id="SM00066">
    <property type="entry name" value="GAL4"/>
    <property type="match status" value="1"/>
</dbReference>
<dbReference type="SUPFAM" id="SSF57701">
    <property type="entry name" value="Zn2/Cys6 DNA-binding domain"/>
    <property type="match status" value="1"/>
</dbReference>
<dbReference type="Proteomes" id="UP001623330">
    <property type="component" value="Unassembled WGS sequence"/>
</dbReference>
<evidence type="ECO:0000256" key="1">
    <source>
        <dbReference type="SAM" id="MobiDB-lite"/>
    </source>
</evidence>
<dbReference type="InterPro" id="IPR036864">
    <property type="entry name" value="Zn2-C6_fun-type_DNA-bd_sf"/>
</dbReference>
<feature type="region of interest" description="Disordered" evidence="1">
    <location>
        <begin position="821"/>
        <end position="842"/>
    </location>
</feature>
<sequence length="931" mass="105526">MFIKMENKVTKPSSRKKSRSTTPTGFGSGSNTPQPAVKHKNTFGACLRCKYKKIKCDLGPADQPMAPPCAACRRSRSHCFFNAPKVKMGKIAEILNANNNHINRTAGNSNVTLNANIQQPFAIKEPIVNGSNGNVFDPTNPELLSVTIEPRPHSSASMSDKEHNKSDTTWKLELTSMQSALEFLAKATTLRDDQISNDQIRKTQYDINIKIPDATDPNNDLLSTTSNNSTTTQESSNKSPLDSSYPIIDEIKPEIPSPVNHNFDLLGDGKLVTMDEAKMLVNIFFNFMHPFFPYIPLHLQNFEELLKYPLLLHCILAISARYNPLDKVGFDNGIDGKRNILVHNKLWTHCQTLLSQTIWAEASTRSIGTTLAFLLFTEWNPRAIHWEVSDSAHYVTERESPSRNSSGLGGIATVKRSDRMAWMFTGAAIRLAQEMDFLENNAKVYTAANSAEICYASNMNQKPTLGESLVSIDEKTNEIEVENPKSQDDIENEDLKIFTDIITQNPESAKRWLLYKAYSDRLKEQNLELLIDLETEFLNDEYTLFYHDNSFFRNPIPYTVYQKAQLELLRIVTITYQTIYYERIKKRVSNSDQRKNLMILDVLSPIINAWYLNYYKLMKPVSDEKPVVISLDDLSKFKRTADIRGESFISDYYYCQLYTFSLALQVEVKESKLSLNEMIKSARFVEQAYRAAKEILKSAIRVHKIEMLKYMPVRWVMRIVRSASFIVKCYITLIDHSMATNSEAKSILKLSGILVDDAVHMIRQAAVILNEATPDELHLARKFSTILMFLCKEIHERTEKGGSKPNINDIDPQIPITSKYGGAATPISHNSSSKEDSTARTAEATDITRVQTISPNNNQEECNSLSVPIDEAGQFNNALPEDVVDWFSGSSTIGLGFVEPWTELIEQKYIQNGQNLEFDELFNEFAIKPNK</sequence>
<name>A0ABR4NTX0_9SACH</name>
<proteinExistence type="predicted"/>
<feature type="domain" description="Zn(2)-C6 fungal-type" evidence="2">
    <location>
        <begin position="45"/>
        <end position="81"/>
    </location>
</feature>
<dbReference type="PANTHER" id="PTHR31644:SF2">
    <property type="entry name" value="TRANSCRIPTIONAL ACTIVATOR ARO80-RELATED"/>
    <property type="match status" value="1"/>
</dbReference>
<feature type="region of interest" description="Disordered" evidence="1">
    <location>
        <begin position="216"/>
        <end position="243"/>
    </location>
</feature>
<dbReference type="PANTHER" id="PTHR31644">
    <property type="entry name" value="TRANSCRIPTIONAL ACTIVATOR ARO80-RELATED"/>
    <property type="match status" value="1"/>
</dbReference>
<dbReference type="InterPro" id="IPR001138">
    <property type="entry name" value="Zn2Cys6_DnaBD"/>
</dbReference>
<dbReference type="CDD" id="cd00067">
    <property type="entry name" value="GAL4"/>
    <property type="match status" value="1"/>
</dbReference>
<comment type="caution">
    <text evidence="3">The sequence shown here is derived from an EMBL/GenBank/DDBJ whole genome shotgun (WGS) entry which is preliminary data.</text>
</comment>
<dbReference type="Gene3D" id="4.10.240.10">
    <property type="entry name" value="Zn(2)-C6 fungal-type DNA-binding domain"/>
    <property type="match status" value="1"/>
</dbReference>
<dbReference type="PROSITE" id="PS50048">
    <property type="entry name" value="ZN2_CY6_FUNGAL_2"/>
    <property type="match status" value="1"/>
</dbReference>
<keyword evidence="4" id="KW-1185">Reference proteome</keyword>
<reference evidence="3 4" key="1">
    <citation type="submission" date="2024-05" db="EMBL/GenBank/DDBJ databases">
        <title>Long read based assembly of the Candida bracarensis genome reveals expanded adhesin content.</title>
        <authorList>
            <person name="Marcet-Houben M."/>
            <person name="Ksiezopolska E."/>
            <person name="Gabaldon T."/>
        </authorList>
    </citation>
    <scope>NUCLEOTIDE SEQUENCE [LARGE SCALE GENOMIC DNA]</scope>
    <source>
        <strain evidence="3 4">CBM6</strain>
    </source>
</reference>
<feature type="region of interest" description="Disordered" evidence="1">
    <location>
        <begin position="1"/>
        <end position="37"/>
    </location>
</feature>
<organism evidence="3 4">
    <name type="scientific">Nakaseomyces bracarensis</name>
    <dbReference type="NCBI Taxonomy" id="273131"/>
    <lineage>
        <taxon>Eukaryota</taxon>
        <taxon>Fungi</taxon>
        <taxon>Dikarya</taxon>
        <taxon>Ascomycota</taxon>
        <taxon>Saccharomycotina</taxon>
        <taxon>Saccharomycetes</taxon>
        <taxon>Saccharomycetales</taxon>
        <taxon>Saccharomycetaceae</taxon>
        <taxon>Nakaseomyces</taxon>
    </lineage>
</organism>
<evidence type="ECO:0000313" key="3">
    <source>
        <dbReference type="EMBL" id="KAL3232143.1"/>
    </source>
</evidence>
<feature type="compositionally biased region" description="Low complexity" evidence="1">
    <location>
        <begin position="218"/>
        <end position="237"/>
    </location>
</feature>
<dbReference type="InterPro" id="IPR052780">
    <property type="entry name" value="AAA_Catabolism_Regulators"/>
</dbReference>
<dbReference type="CDD" id="cd12148">
    <property type="entry name" value="fungal_TF_MHR"/>
    <property type="match status" value="1"/>
</dbReference>
<protein>
    <submittedName>
        <fullName evidence="3">Transcriptional activator ARO80</fullName>
    </submittedName>
</protein>
<evidence type="ECO:0000259" key="2">
    <source>
        <dbReference type="PROSITE" id="PS50048"/>
    </source>
</evidence>
<dbReference type="EMBL" id="JBEVYD010000005">
    <property type="protein sequence ID" value="KAL3232143.1"/>
    <property type="molecule type" value="Genomic_DNA"/>
</dbReference>